<feature type="transmembrane region" description="Helical" evidence="1">
    <location>
        <begin position="138"/>
        <end position="164"/>
    </location>
</feature>
<feature type="region of interest" description="Disordered" evidence="2">
    <location>
        <begin position="233"/>
        <end position="279"/>
    </location>
</feature>
<sequence length="279" mass="30044">MTSGAEAILFWCIAPLMVLAALGLIFARKAVHATLCMIFIMISMAVLYVANEAPFLGIVQIVVYTGAVMMLFLFVIMLVGVDTSESLVETIRGQKFLGWLVGIGLAIVFMATLGRMTFGSGIGHEATFDNNPAELARVLLGNFVFPLELVGILLITSAIAALTLTHQRRLTKRIGQKELADARVAAGERLTPLPSPGVYAQRNAMDVPALDPYGQPVESSISRVLRTREQDRAAIQDPEIQELTAASKPQPSTWDRQIGAAGEGNDSSDKPTQTEGEDS</sequence>
<evidence type="ECO:0000256" key="1">
    <source>
        <dbReference type="RuleBase" id="RU004429"/>
    </source>
</evidence>
<keyword evidence="1" id="KW-1133">Transmembrane helix</keyword>
<proteinExistence type="inferred from homology"/>
<keyword evidence="1" id="KW-0874">Quinone</keyword>
<dbReference type="PANTHER" id="PTHR33269:SF19">
    <property type="entry name" value="NADH-QUINONE OXIDOREDUCTASE SUBUNIT J"/>
    <property type="match status" value="1"/>
</dbReference>
<dbReference type="InterPro" id="IPR042106">
    <property type="entry name" value="Nuo/plastoQ_OxRdtase_6_NuoJ"/>
</dbReference>
<comment type="catalytic activity">
    <reaction evidence="1">
        <text>a quinone + NADH + 5 H(+)(in) = a quinol + NAD(+) + 4 H(+)(out)</text>
        <dbReference type="Rhea" id="RHEA:57888"/>
        <dbReference type="ChEBI" id="CHEBI:15378"/>
        <dbReference type="ChEBI" id="CHEBI:24646"/>
        <dbReference type="ChEBI" id="CHEBI:57540"/>
        <dbReference type="ChEBI" id="CHEBI:57945"/>
        <dbReference type="ChEBI" id="CHEBI:132124"/>
    </reaction>
</comment>
<dbReference type="GO" id="GO:0005886">
    <property type="term" value="C:plasma membrane"/>
    <property type="evidence" value="ECO:0007669"/>
    <property type="project" value="UniProtKB-SubCell"/>
</dbReference>
<dbReference type="PANTHER" id="PTHR33269">
    <property type="entry name" value="NADH-UBIQUINONE OXIDOREDUCTASE CHAIN 6"/>
    <property type="match status" value="1"/>
</dbReference>
<gene>
    <name evidence="3" type="ORF">V5R04_10655</name>
</gene>
<organism evidence="3">
    <name type="scientific">Jonesiaceae bacterium BS-20</name>
    <dbReference type="NCBI Taxonomy" id="3120821"/>
    <lineage>
        <taxon>Bacteria</taxon>
        <taxon>Bacillati</taxon>
        <taxon>Actinomycetota</taxon>
        <taxon>Actinomycetes</taxon>
        <taxon>Micrococcales</taxon>
        <taxon>Jonesiaceae</taxon>
    </lineage>
</organism>
<evidence type="ECO:0000313" key="3">
    <source>
        <dbReference type="EMBL" id="XBH20689.1"/>
    </source>
</evidence>
<reference evidence="3" key="1">
    <citation type="submission" date="2024-02" db="EMBL/GenBank/DDBJ databases">
        <title>Tomenella chthoni gen. nov. sp. nov., a member of the family Jonesiaceae isolated from bat guano.</title>
        <authorList>
            <person name="Miller S.L."/>
            <person name="King J."/>
            <person name="Sankaranarayanan K."/>
            <person name="Lawson P.A."/>
        </authorList>
    </citation>
    <scope>NUCLEOTIDE SEQUENCE</scope>
    <source>
        <strain evidence="3">BS-20</strain>
    </source>
</reference>
<feature type="compositionally biased region" description="Polar residues" evidence="2">
    <location>
        <begin position="270"/>
        <end position="279"/>
    </location>
</feature>
<dbReference type="EMBL" id="CP146203">
    <property type="protein sequence ID" value="XBH20689.1"/>
    <property type="molecule type" value="Genomic_DNA"/>
</dbReference>
<comment type="similarity">
    <text evidence="1">Belongs to the complex I subunit 6 family.</text>
</comment>
<keyword evidence="1" id="KW-0472">Membrane</keyword>
<keyword evidence="3" id="KW-0560">Oxidoreductase</keyword>
<evidence type="ECO:0000256" key="2">
    <source>
        <dbReference type="SAM" id="MobiDB-lite"/>
    </source>
</evidence>
<protein>
    <recommendedName>
        <fullName evidence="1">NADH-quinone oxidoreductase subunit J</fullName>
        <ecNumber evidence="1">7.1.1.-</ecNumber>
    </recommendedName>
</protein>
<keyword evidence="1" id="KW-0812">Transmembrane</keyword>
<dbReference type="Pfam" id="PF00499">
    <property type="entry name" value="Oxidored_q3"/>
    <property type="match status" value="1"/>
</dbReference>
<name>A0AAU7DRX8_9MICO</name>
<dbReference type="GO" id="GO:0048038">
    <property type="term" value="F:quinone binding"/>
    <property type="evidence" value="ECO:0007669"/>
    <property type="project" value="UniProtKB-UniRule"/>
</dbReference>
<feature type="transmembrane region" description="Helical" evidence="1">
    <location>
        <begin position="96"/>
        <end position="118"/>
    </location>
</feature>
<feature type="transmembrane region" description="Helical" evidence="1">
    <location>
        <begin position="62"/>
        <end position="84"/>
    </location>
</feature>
<dbReference type="AlphaFoldDB" id="A0AAU7DRX8"/>
<dbReference type="Gene3D" id="1.20.120.1200">
    <property type="entry name" value="NADH-ubiquinone/plastoquinone oxidoreductase chain 6, subunit NuoJ"/>
    <property type="match status" value="1"/>
</dbReference>
<dbReference type="InterPro" id="IPR001457">
    <property type="entry name" value="NADH_UbQ/plastoQ_OxRdtase_su6"/>
</dbReference>
<dbReference type="GO" id="GO:0016491">
    <property type="term" value="F:oxidoreductase activity"/>
    <property type="evidence" value="ECO:0007669"/>
    <property type="project" value="UniProtKB-KW"/>
</dbReference>
<dbReference type="EC" id="7.1.1.-" evidence="1"/>
<dbReference type="GO" id="GO:0008137">
    <property type="term" value="F:NADH dehydrogenase (ubiquinone) activity"/>
    <property type="evidence" value="ECO:0007669"/>
    <property type="project" value="UniProtKB-UniRule"/>
</dbReference>
<keyword evidence="1" id="KW-0520">NAD</keyword>
<dbReference type="NCBIfam" id="NF005165">
    <property type="entry name" value="PRK06638.1-5"/>
    <property type="match status" value="1"/>
</dbReference>
<accession>A0AAU7DRX8</accession>
<comment type="function">
    <text evidence="1">NDH-1 shuttles electrons from NADH, via FMN and iron-sulfur (Fe-S) centers, to quinones in the respiratory chain. Couples the redox reaction to proton translocation (for every two electrons transferred, four hydrogen ions are translocated across the cytoplasmic membrane), and thus conserves the redox energy in a proton gradient.</text>
</comment>
<feature type="transmembrane region" description="Helical" evidence="1">
    <location>
        <begin position="6"/>
        <end position="26"/>
    </location>
</feature>
<comment type="subcellular location">
    <subcellularLocation>
        <location evidence="1">Cell membrane</location>
        <topology evidence="1">Multi-pass membrane protein</topology>
    </subcellularLocation>
</comment>
<keyword evidence="1" id="KW-1003">Cell membrane</keyword>
<feature type="transmembrane region" description="Helical" evidence="1">
    <location>
        <begin position="33"/>
        <end position="50"/>
    </location>
</feature>